<dbReference type="Proteomes" id="UP000031672">
    <property type="component" value="Unassembled WGS sequence"/>
</dbReference>
<dbReference type="InterPro" id="IPR027417">
    <property type="entry name" value="P-loop_NTPase"/>
</dbReference>
<name>A0A0C2K245_9VIBR</name>
<accession>A0A0C2NY80</accession>
<protein>
    <submittedName>
        <fullName evidence="3">Chromosome partitioning protein ParA</fullName>
    </submittedName>
</protein>
<dbReference type="Gene3D" id="3.40.50.300">
    <property type="entry name" value="P-loop containing nucleotide triphosphate hydrolases"/>
    <property type="match status" value="1"/>
</dbReference>
<accession>A0A0C2K245</accession>
<dbReference type="STRING" id="1461322.OJ16_14375"/>
<dbReference type="OrthoDB" id="6250531at2"/>
<reference evidence="3 4" key="1">
    <citation type="submission" date="2014-11" db="EMBL/GenBank/DDBJ databases">
        <title>Draft Genome Sequence of Vibrio piscirenalis strains CECT 8603T and CECT 8604, two marine Gammaproteobacterium isolated from cultured gilthead sea bream (Sparus aurata).</title>
        <authorList>
            <person name="Arahal D.R."/>
            <person name="Rodrigo-Torres L."/>
            <person name="Lucena T."/>
            <person name="Pujalte M.J."/>
        </authorList>
    </citation>
    <scope>NUCLEOTIDE SEQUENCE [LARGE SCALE GENOMIC DNA]</scope>
    <source>
        <strain evidence="3 4">DCR 1-4-2</strain>
    </source>
</reference>
<dbReference type="PANTHER" id="PTHR43384">
    <property type="entry name" value="SEPTUM SITE-DETERMINING PROTEIN MIND HOMOLOG, CHLOROPLASTIC-RELATED"/>
    <property type="match status" value="1"/>
</dbReference>
<keyword evidence="2" id="KW-0067">ATP-binding</keyword>
<evidence type="ECO:0000313" key="3">
    <source>
        <dbReference type="EMBL" id="KII76013.1"/>
    </source>
</evidence>
<dbReference type="SUPFAM" id="SSF52540">
    <property type="entry name" value="P-loop containing nucleoside triphosphate hydrolases"/>
    <property type="match status" value="1"/>
</dbReference>
<evidence type="ECO:0000313" key="4">
    <source>
        <dbReference type="Proteomes" id="UP000031672"/>
    </source>
</evidence>
<dbReference type="GO" id="GO:0005829">
    <property type="term" value="C:cytosol"/>
    <property type="evidence" value="ECO:0007669"/>
    <property type="project" value="TreeGrafter"/>
</dbReference>
<dbReference type="GO" id="GO:0005524">
    <property type="term" value="F:ATP binding"/>
    <property type="evidence" value="ECO:0007669"/>
    <property type="project" value="UniProtKB-KW"/>
</dbReference>
<dbReference type="GO" id="GO:0009898">
    <property type="term" value="C:cytoplasmic side of plasma membrane"/>
    <property type="evidence" value="ECO:0007669"/>
    <property type="project" value="TreeGrafter"/>
</dbReference>
<keyword evidence="1" id="KW-0547">Nucleotide-binding</keyword>
<evidence type="ECO:0000256" key="1">
    <source>
        <dbReference type="ARBA" id="ARBA00022741"/>
    </source>
</evidence>
<gene>
    <name evidence="3" type="ORF">OJ16_14375</name>
</gene>
<dbReference type="AlphaFoldDB" id="A0A0C2K245"/>
<evidence type="ECO:0000256" key="2">
    <source>
        <dbReference type="ARBA" id="ARBA00022840"/>
    </source>
</evidence>
<dbReference type="Gene3D" id="3.40.50.2300">
    <property type="match status" value="1"/>
</dbReference>
<dbReference type="GO" id="GO:0016887">
    <property type="term" value="F:ATP hydrolysis activity"/>
    <property type="evidence" value="ECO:0007669"/>
    <property type="project" value="TreeGrafter"/>
</dbReference>
<dbReference type="RefSeq" id="WP_040991946.1">
    <property type="nucleotide sequence ID" value="NZ_JTKH01000024.1"/>
</dbReference>
<dbReference type="GO" id="GO:0051782">
    <property type="term" value="P:negative regulation of cell division"/>
    <property type="evidence" value="ECO:0007669"/>
    <property type="project" value="TreeGrafter"/>
</dbReference>
<dbReference type="InterPro" id="IPR050625">
    <property type="entry name" value="ParA/MinD_ATPase"/>
</dbReference>
<organism evidence="3 4">
    <name type="scientific">Vibrio renipiscarius</name>
    <dbReference type="NCBI Taxonomy" id="1461322"/>
    <lineage>
        <taxon>Bacteria</taxon>
        <taxon>Pseudomonadati</taxon>
        <taxon>Pseudomonadota</taxon>
        <taxon>Gammaproteobacteria</taxon>
        <taxon>Vibrionales</taxon>
        <taxon>Vibrionaceae</taxon>
        <taxon>Vibrio</taxon>
    </lineage>
</organism>
<dbReference type="PANTHER" id="PTHR43384:SF6">
    <property type="entry name" value="SEPTUM SITE-DETERMINING PROTEIN MIND HOMOLOG, CHLOROPLASTIC"/>
    <property type="match status" value="1"/>
</dbReference>
<dbReference type="EMBL" id="JTKH01000024">
    <property type="protein sequence ID" value="KII76013.1"/>
    <property type="molecule type" value="Genomic_DNA"/>
</dbReference>
<proteinExistence type="predicted"/>
<sequence length="413" mass="46624">MLDILESLNKIETKAKTKEHLRFSCVAFTQTKACRELIEGAFRFEGIPLPSFVSNSDDDIQSHVRESNVEMALVELNHSDNVAEDMRRISHLLPNSASVIVIGQEDAISTIRNLKEMGFYYLFWPVTKEELIEFTKNVGDNRSREQGLGKKREAKNIAVWGCKGGVGTSLIASEIVLGLAKKHHSKCLLVDHDYYAGNLDILLKLEGFEKKAAAISNVGTDLDTTYAMSMTRKVDDLLSLLSVGSDIHPVHELKEYTRALEYLLKDQYNFIVEDMSKSAQTNIDYQYLVDNVDTMVLVFTPMISSLRQLKMVITRLEKESPNTRQIIVLNHTQPAKAAPISRREIEDFLERKVDVEIPFELTMLKHVLDGGSLFSSRLPVARPILQLIAMILGESLTPKKTSIADWLLRKRSA</sequence>
<keyword evidence="4" id="KW-1185">Reference proteome</keyword>
<comment type="caution">
    <text evidence="3">The sequence shown here is derived from an EMBL/GenBank/DDBJ whole genome shotgun (WGS) entry which is preliminary data.</text>
</comment>